<dbReference type="SUPFAM" id="SSF89447">
    <property type="entry name" value="AbrB/MazE/MraZ-like"/>
    <property type="match status" value="1"/>
</dbReference>
<dbReference type="InterPro" id="IPR037914">
    <property type="entry name" value="SpoVT-AbrB_sf"/>
</dbReference>
<dbReference type="InterPro" id="IPR007159">
    <property type="entry name" value="SpoVT-AbrB_dom"/>
</dbReference>
<proteinExistence type="inferred from homology"/>
<evidence type="ECO:0000256" key="4">
    <source>
        <dbReference type="ARBA" id="ARBA00023015"/>
    </source>
</evidence>
<dbReference type="InterPro" id="IPR035644">
    <property type="entry name" value="MraZ_C"/>
</dbReference>
<comment type="subunit">
    <text evidence="7">Forms oligomers.</text>
</comment>
<dbReference type="GO" id="GO:0005737">
    <property type="term" value="C:cytoplasm"/>
    <property type="evidence" value="ECO:0007669"/>
    <property type="project" value="UniProtKB-UniRule"/>
</dbReference>
<dbReference type="InterPro" id="IPR035642">
    <property type="entry name" value="MraZ_N"/>
</dbReference>
<dbReference type="RefSeq" id="WP_197309784.1">
    <property type="nucleotide sequence ID" value="NZ_JADZLT010000040.1"/>
</dbReference>
<dbReference type="EMBL" id="JADZLT010000040">
    <property type="protein sequence ID" value="MBH0236682.1"/>
    <property type="molecule type" value="Genomic_DNA"/>
</dbReference>
<dbReference type="GO" id="GO:0000976">
    <property type="term" value="F:transcription cis-regulatory region binding"/>
    <property type="evidence" value="ECO:0007669"/>
    <property type="project" value="TreeGrafter"/>
</dbReference>
<evidence type="ECO:0000256" key="2">
    <source>
        <dbReference type="ARBA" id="ARBA00022490"/>
    </source>
</evidence>
<comment type="subcellular location">
    <subcellularLocation>
        <location evidence="7">Cytoplasm</location>
        <location evidence="7">Nucleoid</location>
    </subcellularLocation>
</comment>
<reference evidence="9" key="1">
    <citation type="submission" date="2020-12" db="EMBL/GenBank/DDBJ databases">
        <title>Methylobrevis albus sp. nov., isolated from fresh water lack sediment.</title>
        <authorList>
            <person name="Zou Q."/>
        </authorList>
    </citation>
    <scope>NUCLEOTIDE SEQUENCE</scope>
    <source>
        <strain evidence="9">L22</strain>
    </source>
</reference>
<dbReference type="GO" id="GO:2000143">
    <property type="term" value="P:negative regulation of DNA-templated transcription initiation"/>
    <property type="evidence" value="ECO:0007669"/>
    <property type="project" value="TreeGrafter"/>
</dbReference>
<keyword evidence="5 7" id="KW-0238">DNA-binding</keyword>
<name>A0A931HZ04_9HYPH</name>
<keyword evidence="10" id="KW-1185">Reference proteome</keyword>
<evidence type="ECO:0000313" key="10">
    <source>
        <dbReference type="Proteomes" id="UP000631694"/>
    </source>
</evidence>
<evidence type="ECO:0000256" key="7">
    <source>
        <dbReference type="HAMAP-Rule" id="MF_01008"/>
    </source>
</evidence>
<dbReference type="GO" id="GO:0003700">
    <property type="term" value="F:DNA-binding transcription factor activity"/>
    <property type="evidence" value="ECO:0007669"/>
    <property type="project" value="UniProtKB-UniRule"/>
</dbReference>
<dbReference type="PANTHER" id="PTHR34701:SF1">
    <property type="entry name" value="TRANSCRIPTIONAL REGULATOR MRAZ"/>
    <property type="match status" value="1"/>
</dbReference>
<gene>
    <name evidence="7" type="primary">mraZ</name>
    <name evidence="9" type="ORF">I5731_02505</name>
</gene>
<evidence type="ECO:0000256" key="3">
    <source>
        <dbReference type="ARBA" id="ARBA00022737"/>
    </source>
</evidence>
<organism evidence="9 10">
    <name type="scientific">Methylobrevis albus</name>
    <dbReference type="NCBI Taxonomy" id="2793297"/>
    <lineage>
        <taxon>Bacteria</taxon>
        <taxon>Pseudomonadati</taxon>
        <taxon>Pseudomonadota</taxon>
        <taxon>Alphaproteobacteria</taxon>
        <taxon>Hyphomicrobiales</taxon>
        <taxon>Pleomorphomonadaceae</taxon>
        <taxon>Methylobrevis</taxon>
    </lineage>
</organism>
<keyword evidence="4 7" id="KW-0805">Transcription regulation</keyword>
<keyword evidence="2 7" id="KW-0963">Cytoplasm</keyword>
<dbReference type="InterPro" id="IPR020603">
    <property type="entry name" value="MraZ_dom"/>
</dbReference>
<sequence>MSGFVSHCTKKIDKKGRVSVPASFRQVLTRDGFEGVHCYPSLDMAAIDCGGNALLGEIEKQLGRFVPFSEDHDFLASAFYGSSEHLGFDPEGRISLTESLLSAAGIADEVTFVGLGYKFQIWEPQRWLAHREEATRRLAALRRSLGSRTEPPKGEGA</sequence>
<evidence type="ECO:0000259" key="8">
    <source>
        <dbReference type="PROSITE" id="PS51740"/>
    </source>
</evidence>
<dbReference type="Pfam" id="PF02381">
    <property type="entry name" value="MraZ"/>
    <property type="match status" value="1"/>
</dbReference>
<dbReference type="Gene3D" id="3.40.1550.20">
    <property type="entry name" value="Transcriptional regulator MraZ domain"/>
    <property type="match status" value="1"/>
</dbReference>
<keyword evidence="3" id="KW-0677">Repeat</keyword>
<comment type="caution">
    <text evidence="9">The sequence shown here is derived from an EMBL/GenBank/DDBJ whole genome shotgun (WGS) entry which is preliminary data.</text>
</comment>
<protein>
    <recommendedName>
        <fullName evidence="1 7">Transcriptional regulator MraZ</fullName>
    </recommendedName>
</protein>
<feature type="domain" description="SpoVT-AbrB" evidence="8">
    <location>
        <begin position="83"/>
        <end position="126"/>
    </location>
</feature>
<dbReference type="InterPro" id="IPR038619">
    <property type="entry name" value="MraZ_sf"/>
</dbReference>
<dbReference type="GO" id="GO:0009295">
    <property type="term" value="C:nucleoid"/>
    <property type="evidence" value="ECO:0007669"/>
    <property type="project" value="UniProtKB-SubCell"/>
</dbReference>
<keyword evidence="6 7" id="KW-0804">Transcription</keyword>
<dbReference type="CDD" id="cd16320">
    <property type="entry name" value="MraZ_N"/>
    <property type="match status" value="1"/>
</dbReference>
<evidence type="ECO:0000256" key="6">
    <source>
        <dbReference type="ARBA" id="ARBA00023163"/>
    </source>
</evidence>
<evidence type="ECO:0000313" key="9">
    <source>
        <dbReference type="EMBL" id="MBH0236682.1"/>
    </source>
</evidence>
<dbReference type="PROSITE" id="PS51740">
    <property type="entry name" value="SPOVT_ABRB"/>
    <property type="match status" value="2"/>
</dbReference>
<comment type="similarity">
    <text evidence="7">Belongs to the MraZ family.</text>
</comment>
<dbReference type="AlphaFoldDB" id="A0A931HZ04"/>
<accession>A0A931HZ04</accession>
<evidence type="ECO:0000256" key="5">
    <source>
        <dbReference type="ARBA" id="ARBA00023125"/>
    </source>
</evidence>
<dbReference type="CDD" id="cd16321">
    <property type="entry name" value="MraZ_C"/>
    <property type="match status" value="1"/>
</dbReference>
<feature type="domain" description="SpoVT-AbrB" evidence="8">
    <location>
        <begin position="7"/>
        <end position="60"/>
    </location>
</feature>
<dbReference type="PANTHER" id="PTHR34701">
    <property type="entry name" value="TRANSCRIPTIONAL REGULATOR MRAZ"/>
    <property type="match status" value="1"/>
</dbReference>
<dbReference type="InterPro" id="IPR003444">
    <property type="entry name" value="MraZ"/>
</dbReference>
<dbReference type="HAMAP" id="MF_01008">
    <property type="entry name" value="MraZ"/>
    <property type="match status" value="1"/>
</dbReference>
<evidence type="ECO:0000256" key="1">
    <source>
        <dbReference type="ARBA" id="ARBA00013860"/>
    </source>
</evidence>
<dbReference type="Proteomes" id="UP000631694">
    <property type="component" value="Unassembled WGS sequence"/>
</dbReference>